<accession>A0A927DEW6</accession>
<evidence type="ECO:0000259" key="6">
    <source>
        <dbReference type="Pfam" id="PF25137"/>
    </source>
</evidence>
<feature type="domain" description="Fe-containing alcohol dehydrogenase-like C-terminal" evidence="6">
    <location>
        <begin position="165"/>
        <end position="358"/>
    </location>
</feature>
<dbReference type="Proteomes" id="UP000652007">
    <property type="component" value="Unassembled WGS sequence"/>
</dbReference>
<dbReference type="PANTHER" id="PTHR11496:SF102">
    <property type="entry name" value="ALCOHOL DEHYDROGENASE 4"/>
    <property type="match status" value="1"/>
</dbReference>
<gene>
    <name evidence="7" type="primary">dhaT</name>
    <name evidence="7" type="ORF">IE990_11155</name>
</gene>
<dbReference type="PROSITE" id="PS00060">
    <property type="entry name" value="ADH_IRON_2"/>
    <property type="match status" value="1"/>
</dbReference>
<evidence type="ECO:0000313" key="8">
    <source>
        <dbReference type="Proteomes" id="UP000652007"/>
    </source>
</evidence>
<comment type="similarity">
    <text evidence="2">Belongs to the iron-containing alcohol dehydrogenase family.</text>
</comment>
<dbReference type="FunFam" id="1.20.1090.10:FF:000001">
    <property type="entry name" value="Aldehyde-alcohol dehydrogenase"/>
    <property type="match status" value="1"/>
</dbReference>
<dbReference type="EMBL" id="JACXTH010000001">
    <property type="protein sequence ID" value="MBD3704314.1"/>
    <property type="molecule type" value="Genomic_DNA"/>
</dbReference>
<protein>
    <submittedName>
        <fullName evidence="7">1,3-propanediol dehydrogenase</fullName>
        <ecNumber evidence="7">1.1.1.202</ecNumber>
    </submittedName>
</protein>
<dbReference type="GO" id="GO:0047516">
    <property type="term" value="F:1,3-propanediol dehydrogenase activity"/>
    <property type="evidence" value="ECO:0007669"/>
    <property type="project" value="UniProtKB-EC"/>
</dbReference>
<keyword evidence="3 7" id="KW-0560">Oxidoreductase</keyword>
<dbReference type="SUPFAM" id="SSF56796">
    <property type="entry name" value="Dehydroquinate synthase-like"/>
    <property type="match status" value="1"/>
</dbReference>
<evidence type="ECO:0000256" key="2">
    <source>
        <dbReference type="ARBA" id="ARBA00007358"/>
    </source>
</evidence>
<dbReference type="GO" id="GO:0004022">
    <property type="term" value="F:alcohol dehydrogenase (NAD+) activity"/>
    <property type="evidence" value="ECO:0007669"/>
    <property type="project" value="TreeGrafter"/>
</dbReference>
<proteinExistence type="inferred from homology"/>
<dbReference type="InterPro" id="IPR018211">
    <property type="entry name" value="ADH_Fe_CS"/>
</dbReference>
<keyword evidence="4" id="KW-0520">NAD</keyword>
<dbReference type="Pfam" id="PF25137">
    <property type="entry name" value="ADH_Fe_C"/>
    <property type="match status" value="1"/>
</dbReference>
<comment type="cofactor">
    <cofactor evidence="1">
        <name>Fe cation</name>
        <dbReference type="ChEBI" id="CHEBI:24875"/>
    </cofactor>
</comment>
<dbReference type="InterPro" id="IPR039697">
    <property type="entry name" value="Alcohol_dehydrogenase_Fe"/>
</dbReference>
<dbReference type="InterPro" id="IPR056798">
    <property type="entry name" value="ADH_Fe_C"/>
</dbReference>
<dbReference type="PROSITE" id="PS00913">
    <property type="entry name" value="ADH_IRON_1"/>
    <property type="match status" value="1"/>
</dbReference>
<feature type="domain" description="Alcohol dehydrogenase iron-type/glycerol dehydrogenase GldA" evidence="5">
    <location>
        <begin position="4"/>
        <end position="154"/>
    </location>
</feature>
<dbReference type="Gene3D" id="3.40.50.1970">
    <property type="match status" value="1"/>
</dbReference>
<dbReference type="CDD" id="cd08188">
    <property type="entry name" value="PDDH"/>
    <property type="match status" value="1"/>
</dbReference>
<dbReference type="AlphaFoldDB" id="A0A927DEW6"/>
<evidence type="ECO:0000259" key="5">
    <source>
        <dbReference type="Pfam" id="PF00465"/>
    </source>
</evidence>
<reference evidence="7" key="1">
    <citation type="submission" date="2020-07" db="EMBL/GenBank/DDBJ databases">
        <title>Clinical and genomic characterization of carbapenemase-producing Enterobacterales causing secondary infections during the COVID-19 crisis at a New York City hospital.</title>
        <authorList>
            <person name="Gomez-Simmonds A."/>
            <person name="Annavajhala M.K."/>
            <person name="Uhlemann A.-C."/>
        </authorList>
    </citation>
    <scope>NUCLEOTIDE SEQUENCE</scope>
    <source>
        <strain evidence="7">NK1596</strain>
    </source>
</reference>
<name>A0A927DEW6_KLEPN</name>
<organism evidence="7 8">
    <name type="scientific">Klebsiella pneumoniae</name>
    <dbReference type="NCBI Taxonomy" id="573"/>
    <lineage>
        <taxon>Bacteria</taxon>
        <taxon>Pseudomonadati</taxon>
        <taxon>Pseudomonadota</taxon>
        <taxon>Gammaproteobacteria</taxon>
        <taxon>Enterobacterales</taxon>
        <taxon>Enterobacteriaceae</taxon>
        <taxon>Klebsiella/Raoultella group</taxon>
        <taxon>Klebsiella</taxon>
        <taxon>Klebsiella pneumoniae complex</taxon>
    </lineage>
</organism>
<dbReference type="Pfam" id="PF00465">
    <property type="entry name" value="Fe-ADH"/>
    <property type="match status" value="1"/>
</dbReference>
<dbReference type="FunFam" id="3.40.50.1970:FF:000003">
    <property type="entry name" value="Alcohol dehydrogenase, iron-containing"/>
    <property type="match status" value="1"/>
</dbReference>
<evidence type="ECO:0000256" key="3">
    <source>
        <dbReference type="ARBA" id="ARBA00023002"/>
    </source>
</evidence>
<evidence type="ECO:0000256" key="1">
    <source>
        <dbReference type="ARBA" id="ARBA00001962"/>
    </source>
</evidence>
<dbReference type="Gene3D" id="1.20.1090.10">
    <property type="entry name" value="Dehydroquinate synthase-like - alpha domain"/>
    <property type="match status" value="1"/>
</dbReference>
<dbReference type="InterPro" id="IPR001670">
    <property type="entry name" value="ADH_Fe/GldA"/>
</dbReference>
<dbReference type="EC" id="1.1.1.202" evidence="7"/>
<sequence>MPAAGGKKALLVTDKGLRAIKDGAVDKTLHYLREAGIEVAIFDGVEPNPKDTNVRDGLAVFRREQCDIIVTVGGGSPHDCGKGIGIAATHEGDLYQYAGIETLTNPLPPIVAVNTTAGTASEVTRHCVLTNTETKVKFVIVSWRNLPSVSINDPLLMIGKPAALTAATGMDALTHAVEAYISKDANPVTDAAAMQAIRLIARNLRQAVALGSNLQARENMAYASLLAGMAFNNANLGYVHAMAHQLGGLYDMPHGVANAVLLPHVARYNLIANPEKFADIAELMGENITGLSTLDAAEKAIAAITRLSMDIGIPQHLRDLGVKEADFPYMAEMALKDGNAFSNPRKGNEQEIAAIFRRGILSVNEGPSCRFSPPGRTPVLRSARAPCRRHQ</sequence>
<dbReference type="GO" id="GO:0046872">
    <property type="term" value="F:metal ion binding"/>
    <property type="evidence" value="ECO:0007669"/>
    <property type="project" value="InterPro"/>
</dbReference>
<evidence type="ECO:0000256" key="4">
    <source>
        <dbReference type="ARBA" id="ARBA00023027"/>
    </source>
</evidence>
<dbReference type="PANTHER" id="PTHR11496">
    <property type="entry name" value="ALCOHOL DEHYDROGENASE"/>
    <property type="match status" value="1"/>
</dbReference>
<evidence type="ECO:0000313" key="7">
    <source>
        <dbReference type="EMBL" id="MBD3704314.1"/>
    </source>
</evidence>
<comment type="caution">
    <text evidence="7">The sequence shown here is derived from an EMBL/GenBank/DDBJ whole genome shotgun (WGS) entry which is preliminary data.</text>
</comment>